<keyword evidence="6" id="KW-0106">Calcium</keyword>
<proteinExistence type="inferred from homology"/>
<keyword evidence="3" id="KW-0479">Metal-binding</keyword>
<organism evidence="9 10">
    <name type="scientific">Cladosporium halotolerans</name>
    <dbReference type="NCBI Taxonomy" id="1052096"/>
    <lineage>
        <taxon>Eukaryota</taxon>
        <taxon>Fungi</taxon>
        <taxon>Dikarya</taxon>
        <taxon>Ascomycota</taxon>
        <taxon>Pezizomycotina</taxon>
        <taxon>Dothideomycetes</taxon>
        <taxon>Dothideomycetidae</taxon>
        <taxon>Cladosporiales</taxon>
        <taxon>Cladosporiaceae</taxon>
        <taxon>Cladosporium</taxon>
    </lineage>
</organism>
<keyword evidence="2" id="KW-0719">Serine esterase</keyword>
<gene>
    <name evidence="9" type="ORF">WHR41_04348</name>
</gene>
<dbReference type="Pfam" id="PF07519">
    <property type="entry name" value="Tannase"/>
    <property type="match status" value="1"/>
</dbReference>
<comment type="similarity">
    <text evidence="1 8">Belongs to the tannase family.</text>
</comment>
<dbReference type="GO" id="GO:0030600">
    <property type="term" value="F:feruloyl esterase activity"/>
    <property type="evidence" value="ECO:0007669"/>
    <property type="project" value="UniProtKB-ARBA"/>
</dbReference>
<name>A0AB34KVH1_9PEZI</name>
<dbReference type="PANTHER" id="PTHR33938">
    <property type="entry name" value="FERULOYL ESTERASE B-RELATED"/>
    <property type="match status" value="1"/>
</dbReference>
<dbReference type="GeneID" id="96005792"/>
<dbReference type="AlphaFoldDB" id="A0AB34KVH1"/>
<evidence type="ECO:0000256" key="8">
    <source>
        <dbReference type="RuleBase" id="RU361238"/>
    </source>
</evidence>
<accession>A0AB34KVH1</accession>
<evidence type="ECO:0000313" key="9">
    <source>
        <dbReference type="EMBL" id="KAL1587119.1"/>
    </source>
</evidence>
<feature type="signal peptide" evidence="8">
    <location>
        <begin position="1"/>
        <end position="18"/>
    </location>
</feature>
<sequence>MILPLLIAPLLAGPLVLAAGPSSCRVDKFPYPKVFGTRLLDLKVTEVHQYAPWPYGLGSLIAEERPINFCNVTLTYTHPGWNDAVNVYVWLPLEEKDWNGRFLGTGGGGWAAGFEGGNAPAVGMGYAAAMTDAGHGSLDAGVSAAVISDWLLHEPGSVNLPLLYDFAYVALDDMTKIAKRTIEAFYGKKPDYSYWSGCSTGGRQGMVQAQRFPENYDGVLSVAPAMNWATFVLSEIWGQIVMNELGVHPPTCEFHAITEAAIESCDELDGIKDGLVSAHGQCKFDPQTLEAVTVAKEVWRGPHNEAGDQEWFGLPHEASPHISELGPFGGMLETECPPTAPTDGKKCAGRPFIMTTSYLRALLAKDQSFDVNSLTRDSFFRFLRQSRQEQLSVMDTADPDLSAFKAAGGKLLHWHGVADQLIPVNGSANYFSRVEALDPEVRDFYRYFDVPGIQHCDGGPGLFPATALDSLVDWVENGKAPDSIEGVAGNVKRPICPWPLVAAYKGGDADKAESFECKEDFGAFGFPKVKGGSYLKDEL</sequence>
<dbReference type="SUPFAM" id="SSF53474">
    <property type="entry name" value="alpha/beta-Hydrolases"/>
    <property type="match status" value="1"/>
</dbReference>
<evidence type="ECO:0000256" key="4">
    <source>
        <dbReference type="ARBA" id="ARBA00022729"/>
    </source>
</evidence>
<evidence type="ECO:0000256" key="1">
    <source>
        <dbReference type="ARBA" id="ARBA00006249"/>
    </source>
</evidence>
<dbReference type="EC" id="3.1.1.-" evidence="8"/>
<evidence type="ECO:0000256" key="5">
    <source>
        <dbReference type="ARBA" id="ARBA00022801"/>
    </source>
</evidence>
<evidence type="ECO:0000256" key="3">
    <source>
        <dbReference type="ARBA" id="ARBA00022723"/>
    </source>
</evidence>
<evidence type="ECO:0000313" key="10">
    <source>
        <dbReference type="Proteomes" id="UP000803884"/>
    </source>
</evidence>
<dbReference type="GO" id="GO:0046872">
    <property type="term" value="F:metal ion binding"/>
    <property type="evidence" value="ECO:0007669"/>
    <property type="project" value="UniProtKB-KW"/>
</dbReference>
<dbReference type="PANTHER" id="PTHR33938:SF8">
    <property type="entry name" value="CARBOXYLIC ESTER HYDROLASE"/>
    <property type="match status" value="1"/>
</dbReference>
<comment type="caution">
    <text evidence="9">The sequence shown here is derived from an EMBL/GenBank/DDBJ whole genome shotgun (WGS) entry which is preliminary data.</text>
</comment>
<reference evidence="9 10" key="1">
    <citation type="journal article" date="2020" name="Microbiol. Resour. Announc.">
        <title>Draft Genome Sequence of a Cladosporium Species Isolated from the Mesophotic Ascidian Didemnum maculosum.</title>
        <authorList>
            <person name="Gioti A."/>
            <person name="Siaperas R."/>
            <person name="Nikolaivits E."/>
            <person name="Le Goff G."/>
            <person name="Ouazzani J."/>
            <person name="Kotoulas G."/>
            <person name="Topakas E."/>
        </authorList>
    </citation>
    <scope>NUCLEOTIDE SEQUENCE [LARGE SCALE GENOMIC DNA]</scope>
    <source>
        <strain evidence="9 10">TM138-S3</strain>
    </source>
</reference>
<keyword evidence="7" id="KW-1015">Disulfide bond</keyword>
<dbReference type="InterPro" id="IPR011118">
    <property type="entry name" value="Tannase/feruloyl_esterase"/>
</dbReference>
<evidence type="ECO:0000256" key="7">
    <source>
        <dbReference type="ARBA" id="ARBA00023157"/>
    </source>
</evidence>
<dbReference type="RefSeq" id="XP_069230224.1">
    <property type="nucleotide sequence ID" value="XM_069372954.1"/>
</dbReference>
<feature type="chain" id="PRO_5044047462" description="Carboxylic ester hydrolase" evidence="8">
    <location>
        <begin position="19"/>
        <end position="539"/>
    </location>
</feature>
<dbReference type="InterPro" id="IPR029058">
    <property type="entry name" value="AB_hydrolase_fold"/>
</dbReference>
<dbReference type="EMBL" id="JAAQHG020000011">
    <property type="protein sequence ID" value="KAL1587119.1"/>
    <property type="molecule type" value="Genomic_DNA"/>
</dbReference>
<keyword evidence="4 8" id="KW-0732">Signal</keyword>
<evidence type="ECO:0000256" key="6">
    <source>
        <dbReference type="ARBA" id="ARBA00022837"/>
    </source>
</evidence>
<keyword evidence="5 8" id="KW-0378">Hydrolase</keyword>
<keyword evidence="10" id="KW-1185">Reference proteome</keyword>
<evidence type="ECO:0000256" key="2">
    <source>
        <dbReference type="ARBA" id="ARBA00022487"/>
    </source>
</evidence>
<protein>
    <recommendedName>
        <fullName evidence="8">Carboxylic ester hydrolase</fullName>
        <ecNumber evidence="8">3.1.1.-</ecNumber>
    </recommendedName>
</protein>
<dbReference type="Proteomes" id="UP000803884">
    <property type="component" value="Unassembled WGS sequence"/>
</dbReference>